<name>A0ABP1FSS3_9CHLO</name>
<evidence type="ECO:0000256" key="4">
    <source>
        <dbReference type="ARBA" id="ARBA00022692"/>
    </source>
</evidence>
<dbReference type="InterPro" id="IPR004667">
    <property type="entry name" value="ADP_ATP_car_bac_type"/>
</dbReference>
<dbReference type="PANTHER" id="PTHR31187">
    <property type="match status" value="1"/>
</dbReference>
<evidence type="ECO:0000256" key="1">
    <source>
        <dbReference type="ARBA" id="ARBA00004141"/>
    </source>
</evidence>
<dbReference type="Pfam" id="PF03219">
    <property type="entry name" value="TLC"/>
    <property type="match status" value="1"/>
</dbReference>
<feature type="transmembrane region" description="Helical" evidence="9">
    <location>
        <begin position="216"/>
        <end position="235"/>
    </location>
</feature>
<feature type="transmembrane region" description="Helical" evidence="9">
    <location>
        <begin position="61"/>
        <end position="79"/>
    </location>
</feature>
<feature type="transmembrane region" description="Helical" evidence="9">
    <location>
        <begin position="183"/>
        <end position="204"/>
    </location>
</feature>
<sequence>MSHRIPLELSCWQEPVHRQISPAAIPGIKPVQDRRSCQAQASRSLGPLSVGFVHTPMWQKLAPLALIFFCATFNHTLLVNMKDAIVVTSSGAETLPFLASFQLPASLAFFVIYGRIIDLHLPRSTTFALVVAPLLAAYAGFALFLYPAADLLHPHGFTAALAPSLPVGLHGLLKVVENWTYSLFFLVAELWGAVVISVLFWTLANEVCTVKEAKTIYPLMGIAANVALVAAGNFMKLVSKGLASEMVCLRVLMGTVMVLTAVIYGTEVWVENRIAVDSYIEPAGAAKKKKATLSDALAVLKSSPMIFALCLMVISYGVGHRLFEFAWKGQLRLQYPSALAYQGVLADVSIATGYVTIALMMGGRLVFDHLGWAVAAFITPSVLLLFGGAFFAFSLSGSATTASWAVFAGAITQVCARSSKFSLFDPAKEMAYIQMSRKEKSKGKAAVDLIGSQIGKSGASWVTQALLLVMGSISAAMPVIAAIFGCVVTSFFFAVNRLRKEMVANENSKLADSASDKLVAAERKPANSPSQTQQADAHEVNGAVAHTVDHSLAELHADGSQGSADGEVGVNGYHVLDSAPRRQPADVSTQCIPARRRCLNRRQLHVGMGSRML</sequence>
<keyword evidence="9" id="KW-0150">Chloroplast</keyword>
<keyword evidence="9" id="KW-0934">Plastid</keyword>
<dbReference type="PANTHER" id="PTHR31187:SF1">
    <property type="entry name" value="ADP,ATP CARRIER PROTEIN 1"/>
    <property type="match status" value="1"/>
</dbReference>
<dbReference type="Proteomes" id="UP001497392">
    <property type="component" value="Unassembled WGS sequence"/>
</dbReference>
<accession>A0ABP1FSS3</accession>
<keyword evidence="7 9" id="KW-1133">Transmembrane helix</keyword>
<feature type="transmembrane region" description="Helical" evidence="9">
    <location>
        <begin position="94"/>
        <end position="114"/>
    </location>
</feature>
<evidence type="ECO:0000256" key="6">
    <source>
        <dbReference type="ARBA" id="ARBA00022840"/>
    </source>
</evidence>
<protein>
    <recommendedName>
        <fullName evidence="9">ADP,ATP carrier protein</fullName>
    </recommendedName>
</protein>
<keyword evidence="12" id="KW-1185">Reference proteome</keyword>
<comment type="subcellular location">
    <subcellularLocation>
        <location evidence="1">Membrane</location>
        <topology evidence="1">Multi-pass membrane protein</topology>
    </subcellularLocation>
    <subcellularLocation>
        <location evidence="9">Plastid</location>
        <location evidence="9">Chloroplast membrane</location>
        <topology evidence="9">Multi-pass membrane protein</topology>
    </subcellularLocation>
</comment>
<feature type="transmembrane region" description="Helical" evidence="9">
    <location>
        <begin position="126"/>
        <end position="149"/>
    </location>
</feature>
<feature type="transmembrane region" description="Helical" evidence="9">
    <location>
        <begin position="372"/>
        <end position="393"/>
    </location>
</feature>
<comment type="similarity">
    <text evidence="2 9">Belongs to the ADP/ATP translocase tlc family.</text>
</comment>
<proteinExistence type="inferred from homology"/>
<feature type="transmembrane region" description="Helical" evidence="9">
    <location>
        <begin position="247"/>
        <end position="266"/>
    </location>
</feature>
<feature type="region of interest" description="Disordered" evidence="10">
    <location>
        <begin position="515"/>
        <end position="539"/>
    </location>
</feature>
<evidence type="ECO:0000256" key="3">
    <source>
        <dbReference type="ARBA" id="ARBA00022448"/>
    </source>
</evidence>
<keyword evidence="4 9" id="KW-0812">Transmembrane</keyword>
<evidence type="ECO:0000256" key="7">
    <source>
        <dbReference type="ARBA" id="ARBA00022989"/>
    </source>
</evidence>
<feature type="transmembrane region" description="Helical" evidence="9">
    <location>
        <begin position="305"/>
        <end position="323"/>
    </location>
</feature>
<keyword evidence="8 9" id="KW-0472">Membrane</keyword>
<feature type="transmembrane region" description="Helical" evidence="9">
    <location>
        <begin position="475"/>
        <end position="495"/>
    </location>
</feature>
<keyword evidence="3 9" id="KW-0813">Transport</keyword>
<evidence type="ECO:0000313" key="12">
    <source>
        <dbReference type="Proteomes" id="UP001497392"/>
    </source>
</evidence>
<organism evidence="11 12">
    <name type="scientific">Coccomyxa viridis</name>
    <dbReference type="NCBI Taxonomy" id="1274662"/>
    <lineage>
        <taxon>Eukaryota</taxon>
        <taxon>Viridiplantae</taxon>
        <taxon>Chlorophyta</taxon>
        <taxon>core chlorophytes</taxon>
        <taxon>Trebouxiophyceae</taxon>
        <taxon>Trebouxiophyceae incertae sedis</taxon>
        <taxon>Coccomyxaceae</taxon>
        <taxon>Coccomyxa</taxon>
    </lineage>
</organism>
<reference evidence="11 12" key="1">
    <citation type="submission" date="2024-06" db="EMBL/GenBank/DDBJ databases">
        <authorList>
            <person name="Kraege A."/>
            <person name="Thomma B."/>
        </authorList>
    </citation>
    <scope>NUCLEOTIDE SEQUENCE [LARGE SCALE GENOMIC DNA]</scope>
</reference>
<evidence type="ECO:0000256" key="10">
    <source>
        <dbReference type="SAM" id="MobiDB-lite"/>
    </source>
</evidence>
<evidence type="ECO:0000256" key="5">
    <source>
        <dbReference type="ARBA" id="ARBA00022741"/>
    </source>
</evidence>
<keyword evidence="5 9" id="KW-0547">Nucleotide-binding</keyword>
<dbReference type="EMBL" id="CAXHTA020000006">
    <property type="protein sequence ID" value="CAL5222021.1"/>
    <property type="molecule type" value="Genomic_DNA"/>
</dbReference>
<gene>
    <name evidence="11" type="primary">g4311</name>
    <name evidence="11" type="ORF">VP750_LOCUS3680</name>
</gene>
<evidence type="ECO:0000313" key="11">
    <source>
        <dbReference type="EMBL" id="CAL5222021.1"/>
    </source>
</evidence>
<evidence type="ECO:0000256" key="8">
    <source>
        <dbReference type="ARBA" id="ARBA00023136"/>
    </source>
</evidence>
<evidence type="ECO:0000256" key="9">
    <source>
        <dbReference type="RuleBase" id="RU363121"/>
    </source>
</evidence>
<evidence type="ECO:0000256" key="2">
    <source>
        <dbReference type="ARBA" id="ARBA00007127"/>
    </source>
</evidence>
<feature type="transmembrane region" description="Helical" evidence="9">
    <location>
        <begin position="344"/>
        <end position="366"/>
    </location>
</feature>
<comment type="caution">
    <text evidence="11">The sequence shown here is derived from an EMBL/GenBank/DDBJ whole genome shotgun (WGS) entry which is preliminary data.</text>
</comment>
<keyword evidence="6 9" id="KW-0067">ATP-binding</keyword>